<organism evidence="1">
    <name type="scientific">viral metagenome</name>
    <dbReference type="NCBI Taxonomy" id="1070528"/>
    <lineage>
        <taxon>unclassified sequences</taxon>
        <taxon>metagenomes</taxon>
        <taxon>organismal metagenomes</taxon>
    </lineage>
</organism>
<accession>A0A6C0JT96</accession>
<reference evidence="1" key="1">
    <citation type="journal article" date="2020" name="Nature">
        <title>Giant virus diversity and host interactions through global metagenomics.</title>
        <authorList>
            <person name="Schulz F."/>
            <person name="Roux S."/>
            <person name="Paez-Espino D."/>
            <person name="Jungbluth S."/>
            <person name="Walsh D.A."/>
            <person name="Denef V.J."/>
            <person name="McMahon K.D."/>
            <person name="Konstantinidis K.T."/>
            <person name="Eloe-Fadrosh E.A."/>
            <person name="Kyrpides N.C."/>
            <person name="Woyke T."/>
        </authorList>
    </citation>
    <scope>NUCLEOTIDE SEQUENCE</scope>
    <source>
        <strain evidence="1">GVMAG-S-1064190-84</strain>
    </source>
</reference>
<evidence type="ECO:0000313" key="1">
    <source>
        <dbReference type="EMBL" id="QHU08789.1"/>
    </source>
</evidence>
<dbReference type="EMBL" id="MN740699">
    <property type="protein sequence ID" value="QHU08789.1"/>
    <property type="molecule type" value="Genomic_DNA"/>
</dbReference>
<dbReference type="AlphaFoldDB" id="A0A6C0JT96"/>
<sequence length="203" mass="24020">MIKKIVKYIDDNVLIITLKFEKRGKNDGDAFYITANLFDRDYIPFERYYLNKNGNKRYLGACGCLHDEIAIHAPELTHLIKWHGTSTNGPLYYIENTLYHVKEHGPTHAWIYYTPTDPLKLCDRKEILLKYAKLEELALAEEYSCYRIELDKKTIKECNLEAARRTAIWPEASREELTHENLLKRLPKLMEDFNKDMKEIFDI</sequence>
<name>A0A6C0JT96_9ZZZZ</name>
<proteinExistence type="predicted"/>
<protein>
    <submittedName>
        <fullName evidence="1">Uncharacterized protein</fullName>
    </submittedName>
</protein>